<protein>
    <submittedName>
        <fullName evidence="1">Uncharacterized protein</fullName>
    </submittedName>
</protein>
<evidence type="ECO:0000313" key="1">
    <source>
        <dbReference type="EMBL" id="MBP1963021.1"/>
    </source>
</evidence>
<organism evidence="1 2">
    <name type="scientific">Paenibacillus aceris</name>
    <dbReference type="NCBI Taxonomy" id="869555"/>
    <lineage>
        <taxon>Bacteria</taxon>
        <taxon>Bacillati</taxon>
        <taxon>Bacillota</taxon>
        <taxon>Bacilli</taxon>
        <taxon>Bacillales</taxon>
        <taxon>Paenibacillaceae</taxon>
        <taxon>Paenibacillus</taxon>
    </lineage>
</organism>
<dbReference type="Proteomes" id="UP001519344">
    <property type="component" value="Unassembled WGS sequence"/>
</dbReference>
<gene>
    <name evidence="1" type="ORF">J2Z65_002237</name>
</gene>
<keyword evidence="2" id="KW-1185">Reference proteome</keyword>
<sequence length="42" mass="4500">MWAVSIGLMNEEASLGAGMLADAVAVISSYHELRLDASYNEN</sequence>
<reference evidence="1 2" key="1">
    <citation type="submission" date="2021-03" db="EMBL/GenBank/DDBJ databases">
        <title>Genomic Encyclopedia of Type Strains, Phase IV (KMG-IV): sequencing the most valuable type-strain genomes for metagenomic binning, comparative biology and taxonomic classification.</title>
        <authorList>
            <person name="Goeker M."/>
        </authorList>
    </citation>
    <scope>NUCLEOTIDE SEQUENCE [LARGE SCALE GENOMIC DNA]</scope>
    <source>
        <strain evidence="1 2">DSM 24950</strain>
    </source>
</reference>
<comment type="caution">
    <text evidence="1">The sequence shown here is derived from an EMBL/GenBank/DDBJ whole genome shotgun (WGS) entry which is preliminary data.</text>
</comment>
<name>A0ABS4HXT9_9BACL</name>
<evidence type="ECO:0000313" key="2">
    <source>
        <dbReference type="Proteomes" id="UP001519344"/>
    </source>
</evidence>
<accession>A0ABS4HXT9</accession>
<proteinExistence type="predicted"/>
<dbReference type="EMBL" id="JAGGKV010000004">
    <property type="protein sequence ID" value="MBP1963021.1"/>
    <property type="molecule type" value="Genomic_DNA"/>
</dbReference>